<comment type="caution">
    <text evidence="2">The sequence shown here is derived from an EMBL/GenBank/DDBJ whole genome shotgun (WGS) entry which is preliminary data.</text>
</comment>
<proteinExistence type="predicted"/>
<keyword evidence="3" id="KW-1185">Reference proteome</keyword>
<evidence type="ECO:0000313" key="2">
    <source>
        <dbReference type="EMBL" id="RCW27137.1"/>
    </source>
</evidence>
<organism evidence="2 3">
    <name type="scientific">Ciceribacter lividus</name>
    <dbReference type="NCBI Taxonomy" id="1197950"/>
    <lineage>
        <taxon>Bacteria</taxon>
        <taxon>Pseudomonadati</taxon>
        <taxon>Pseudomonadota</taxon>
        <taxon>Alphaproteobacteria</taxon>
        <taxon>Hyphomicrobiales</taxon>
        <taxon>Rhizobiaceae</taxon>
        <taxon>Ciceribacter</taxon>
    </lineage>
</organism>
<dbReference type="RefSeq" id="WP_114362411.1">
    <property type="nucleotide sequence ID" value="NZ_QPIX01000003.1"/>
</dbReference>
<evidence type="ECO:0000313" key="3">
    <source>
        <dbReference type="Proteomes" id="UP000252582"/>
    </source>
</evidence>
<protein>
    <recommendedName>
        <fullName evidence="4">Group 4 capsule polysaccharide lipoprotein GfcB/YjbF</fullName>
    </recommendedName>
</protein>
<dbReference type="EMBL" id="QPIX01000003">
    <property type="protein sequence ID" value="RCW27137.1"/>
    <property type="molecule type" value="Genomic_DNA"/>
</dbReference>
<name>A0A6I7HQ93_9HYPH</name>
<feature type="chain" id="PRO_5026177624" description="Group 4 capsule polysaccharide lipoprotein GfcB/YjbF" evidence="1">
    <location>
        <begin position="30"/>
        <end position="200"/>
    </location>
</feature>
<gene>
    <name evidence="2" type="ORF">DFR48_10394</name>
</gene>
<keyword evidence="1" id="KW-0732">Signal</keyword>
<reference evidence="2 3" key="1">
    <citation type="submission" date="2018-07" db="EMBL/GenBank/DDBJ databases">
        <title>Genomic Encyclopedia of Type Strains, Phase IV (KMG-IV): sequencing the most valuable type-strain genomes for metagenomic binning, comparative biology and taxonomic classification.</title>
        <authorList>
            <person name="Goeker M."/>
        </authorList>
    </citation>
    <scope>NUCLEOTIDE SEQUENCE [LARGE SCALE GENOMIC DNA]</scope>
    <source>
        <strain evidence="2 3">DSM 25528</strain>
    </source>
</reference>
<dbReference type="Proteomes" id="UP000252582">
    <property type="component" value="Unassembled WGS sequence"/>
</dbReference>
<evidence type="ECO:0008006" key="4">
    <source>
        <dbReference type="Google" id="ProtNLM"/>
    </source>
</evidence>
<accession>A0A6I7HQ93</accession>
<feature type="signal peptide" evidence="1">
    <location>
        <begin position="1"/>
        <end position="29"/>
    </location>
</feature>
<sequence>MKKAFATLALITSAIVGLPSCMPSGISSAAKLAALSPLDADPGQFRVALVAPAALRLKAGDARLGFGWAETGKLASSKIYDLEIVPGTAAVLQSLPPLQSGQQVIALGLAPREVEAVLKFQQEVRDVKQAGRRGSGNISVSLAGGCWSEPFPADGKPLPLDIWLQPSAGGEYLPIMRGVDLRAILKKAGLTAVPQCTTAS</sequence>
<dbReference type="AlphaFoldDB" id="A0A6I7HQ93"/>
<evidence type="ECO:0000256" key="1">
    <source>
        <dbReference type="SAM" id="SignalP"/>
    </source>
</evidence>